<comment type="caution">
    <text evidence="2">The sequence shown here is derived from an EMBL/GenBank/DDBJ whole genome shotgun (WGS) entry which is preliminary data.</text>
</comment>
<keyword evidence="3" id="KW-1185">Reference proteome</keyword>
<gene>
    <name evidence="2" type="ORF">LG35_10085</name>
</gene>
<dbReference type="EMBL" id="JRGF01000026">
    <property type="protein sequence ID" value="KHE40210.1"/>
    <property type="molecule type" value="Genomic_DNA"/>
</dbReference>
<evidence type="ECO:0000313" key="3">
    <source>
        <dbReference type="Proteomes" id="UP000030889"/>
    </source>
</evidence>
<dbReference type="Proteomes" id="UP000030889">
    <property type="component" value="Unassembled WGS sequence"/>
</dbReference>
<sequence>MENTSRHRNGQTNSVPKEEGAAYRVTCTPGLYDPDFEYFYARQIFIISDKSGTTSFASRMERRLFLRTASHHLSRRRIRALCREIHRDLMREQAAAGQLTGSH</sequence>
<name>A0ABR4YGT2_9BACT</name>
<organism evidence="2 3">
    <name type="scientific">Alistipes inops</name>
    <dbReference type="NCBI Taxonomy" id="1501391"/>
    <lineage>
        <taxon>Bacteria</taxon>
        <taxon>Pseudomonadati</taxon>
        <taxon>Bacteroidota</taxon>
        <taxon>Bacteroidia</taxon>
        <taxon>Bacteroidales</taxon>
        <taxon>Rikenellaceae</taxon>
        <taxon>Alistipes</taxon>
    </lineage>
</organism>
<evidence type="ECO:0000313" key="2">
    <source>
        <dbReference type="EMBL" id="KHE40210.1"/>
    </source>
</evidence>
<evidence type="ECO:0000256" key="1">
    <source>
        <dbReference type="SAM" id="MobiDB-lite"/>
    </source>
</evidence>
<proteinExistence type="predicted"/>
<reference evidence="2 3" key="1">
    <citation type="submission" date="2014-09" db="EMBL/GenBank/DDBJ databases">
        <title>Alistipes sp. 627, sp. nov., a novel member of the family Rikenellaceae isolated from human faeces.</title>
        <authorList>
            <person name="Shkoporov A.N."/>
            <person name="Chaplin A.V."/>
            <person name="Motuzova O.V."/>
            <person name="Kafarskaia L.I."/>
            <person name="Khokhlova E.V."/>
            <person name="Efimov B.A."/>
        </authorList>
    </citation>
    <scope>NUCLEOTIDE SEQUENCE [LARGE SCALE GENOMIC DNA]</scope>
    <source>
        <strain evidence="2 3">627</strain>
    </source>
</reference>
<feature type="region of interest" description="Disordered" evidence="1">
    <location>
        <begin position="1"/>
        <end position="20"/>
    </location>
</feature>
<accession>A0ABR4YGT2</accession>
<protein>
    <submittedName>
        <fullName evidence="2">Uncharacterized protein</fullName>
    </submittedName>
</protein>